<dbReference type="AlphaFoldDB" id="A0AAJ6NTG5"/>
<keyword evidence="1" id="KW-1133">Transmembrane helix</keyword>
<protein>
    <submittedName>
        <fullName evidence="2">Uncharacterized protein</fullName>
    </submittedName>
</protein>
<feature type="transmembrane region" description="Helical" evidence="1">
    <location>
        <begin position="6"/>
        <end position="26"/>
    </location>
</feature>
<name>A0AAJ6NTG5_9CYAN</name>
<accession>A0AAJ6NTG5</accession>
<sequence length="58" mass="6759">MELLTTILVWLGAIILLTGFIFITGFERSQLVNMVNWSTRPLWKRIVGRVVLFLQLQL</sequence>
<organism evidence="2 3">
    <name type="scientific">Halotia branconii CENA392</name>
    <dbReference type="NCBI Taxonomy" id="1539056"/>
    <lineage>
        <taxon>Bacteria</taxon>
        <taxon>Bacillati</taxon>
        <taxon>Cyanobacteriota</taxon>
        <taxon>Cyanophyceae</taxon>
        <taxon>Nostocales</taxon>
        <taxon>Nodulariaceae</taxon>
        <taxon>Halotia</taxon>
    </lineage>
</organism>
<evidence type="ECO:0000313" key="3">
    <source>
        <dbReference type="Proteomes" id="UP001223520"/>
    </source>
</evidence>
<dbReference type="EMBL" id="CP124543">
    <property type="protein sequence ID" value="WGV26297.1"/>
    <property type="molecule type" value="Genomic_DNA"/>
</dbReference>
<keyword evidence="1" id="KW-0812">Transmembrane</keyword>
<keyword evidence="3" id="KW-1185">Reference proteome</keyword>
<reference evidence="2 3" key="1">
    <citation type="journal article" date="2023" name="Limnol Oceanogr Lett">
        <title>Environmental adaptations by the intertidal Antarctic cyanobacterium Halotia branconii CENA392 as revealed using long-read genome sequencing.</title>
        <authorList>
            <person name="Dextro R.B."/>
            <person name="Delbaje E."/>
            <person name="Freitas P.N.N."/>
            <person name="Geraldes V."/>
            <person name="Pinto E."/>
            <person name="Long P.F."/>
            <person name="Fiore M.F."/>
        </authorList>
    </citation>
    <scope>NUCLEOTIDE SEQUENCE [LARGE SCALE GENOMIC DNA]</scope>
    <source>
        <strain evidence="2 3">CENA392</strain>
    </source>
</reference>
<dbReference type="Proteomes" id="UP001223520">
    <property type="component" value="Chromosome"/>
</dbReference>
<keyword evidence="1" id="KW-0472">Membrane</keyword>
<evidence type="ECO:0000313" key="2">
    <source>
        <dbReference type="EMBL" id="WGV26297.1"/>
    </source>
</evidence>
<dbReference type="KEGG" id="hbq:QI031_01930"/>
<proteinExistence type="predicted"/>
<dbReference type="RefSeq" id="WP_281483551.1">
    <property type="nucleotide sequence ID" value="NZ_CP124543.1"/>
</dbReference>
<gene>
    <name evidence="2" type="ORF">QI031_01930</name>
</gene>
<evidence type="ECO:0000256" key="1">
    <source>
        <dbReference type="SAM" id="Phobius"/>
    </source>
</evidence>